<organism evidence="1 2">
    <name type="scientific">Tetraparma gracilis</name>
    <dbReference type="NCBI Taxonomy" id="2962635"/>
    <lineage>
        <taxon>Eukaryota</taxon>
        <taxon>Sar</taxon>
        <taxon>Stramenopiles</taxon>
        <taxon>Ochrophyta</taxon>
        <taxon>Bolidophyceae</taxon>
        <taxon>Parmales</taxon>
        <taxon>Triparmaceae</taxon>
        <taxon>Tetraparma</taxon>
    </lineage>
</organism>
<proteinExistence type="predicted"/>
<keyword evidence="2" id="KW-1185">Reference proteome</keyword>
<name>A0ABQ6MMM6_9STRA</name>
<dbReference type="SUPFAM" id="SSF48371">
    <property type="entry name" value="ARM repeat"/>
    <property type="match status" value="1"/>
</dbReference>
<evidence type="ECO:0000313" key="1">
    <source>
        <dbReference type="EMBL" id="GMI28652.1"/>
    </source>
</evidence>
<dbReference type="EMBL" id="BRYB01002987">
    <property type="protein sequence ID" value="GMI28652.1"/>
    <property type="molecule type" value="Genomic_DNA"/>
</dbReference>
<dbReference type="InterPro" id="IPR016024">
    <property type="entry name" value="ARM-type_fold"/>
</dbReference>
<comment type="caution">
    <text evidence="1">The sequence shown here is derived from an EMBL/GenBank/DDBJ whole genome shotgun (WGS) entry which is preliminary data.</text>
</comment>
<accession>A0ABQ6MMM6</accession>
<reference evidence="1 2" key="1">
    <citation type="journal article" date="2023" name="Commun. Biol.">
        <title>Genome analysis of Parmales, the sister group of diatoms, reveals the evolutionary specialization of diatoms from phago-mixotrophs to photoautotrophs.</title>
        <authorList>
            <person name="Ban H."/>
            <person name="Sato S."/>
            <person name="Yoshikawa S."/>
            <person name="Yamada K."/>
            <person name="Nakamura Y."/>
            <person name="Ichinomiya M."/>
            <person name="Sato N."/>
            <person name="Blanc-Mathieu R."/>
            <person name="Endo H."/>
            <person name="Kuwata A."/>
            <person name="Ogata H."/>
        </authorList>
    </citation>
    <scope>NUCLEOTIDE SEQUENCE [LARGE SCALE GENOMIC DNA]</scope>
</reference>
<dbReference type="Gene3D" id="1.25.10.10">
    <property type="entry name" value="Leucine-rich Repeat Variant"/>
    <property type="match status" value="1"/>
</dbReference>
<sequence length="422" mass="45947">MTDYSDWVREIGNGSEELRLGKLAGICKRLDACWDDEDNENGPHVLLVKETEFVAALVSLACDSVVLGGASTLVLFRLAMPEINRMPLLQFPGLLDALIASPHVGEVLPALSWLCDVKDEAQQVAMATNTALIDLLVANVGRNKNACWVLCHLCSSDNNRALLYEHPGLIAAVTDATRVPACAWEAVSVLVLMTRSISLKMPMLHNPLVLGALFRAAGSDIDQVSDYAIACLSNLSLESENHVLMRDDVRIVDALTARMDQEWGMVVLVRICHIGDFPNPLPTLDLSLLCSRPFHHQLSLVEALIREYPEQLSVQDSTGRTPLVLAQAAPLPALIIGLLSDCVATSTLRDFSLAHLVGYKRSQRALVRAQRHTLMCCLVHLANAPAQPAEEDSPGALNSRKALRGYLNGGIDPWSIIGPYAF</sequence>
<dbReference type="Proteomes" id="UP001165060">
    <property type="component" value="Unassembled WGS sequence"/>
</dbReference>
<evidence type="ECO:0000313" key="2">
    <source>
        <dbReference type="Proteomes" id="UP001165060"/>
    </source>
</evidence>
<protein>
    <submittedName>
        <fullName evidence="1">Uncharacterized protein</fullName>
    </submittedName>
</protein>
<dbReference type="InterPro" id="IPR011989">
    <property type="entry name" value="ARM-like"/>
</dbReference>
<gene>
    <name evidence="1" type="ORF">TeGR_g1997</name>
</gene>